<evidence type="ECO:0000256" key="11">
    <source>
        <dbReference type="ARBA" id="ARBA00048044"/>
    </source>
</evidence>
<dbReference type="Proteomes" id="UP000614811">
    <property type="component" value="Unassembled WGS sequence"/>
</dbReference>
<feature type="transmembrane region" description="Helical" evidence="12">
    <location>
        <begin position="161"/>
        <end position="181"/>
    </location>
</feature>
<evidence type="ECO:0000256" key="4">
    <source>
        <dbReference type="ARBA" id="ARBA00022723"/>
    </source>
</evidence>
<gene>
    <name evidence="13" type="primary">ctaA</name>
    <name evidence="13" type="ORF">GCM10008090_16530</name>
</gene>
<evidence type="ECO:0000256" key="10">
    <source>
        <dbReference type="ARBA" id="ARBA00044501"/>
    </source>
</evidence>
<name>A0A918RRI0_9GAMM</name>
<keyword evidence="4" id="KW-0479">Metal-binding</keyword>
<dbReference type="Pfam" id="PF02628">
    <property type="entry name" value="COX15-CtaA"/>
    <property type="match status" value="1"/>
</dbReference>
<dbReference type="GO" id="GO:0016020">
    <property type="term" value="C:membrane"/>
    <property type="evidence" value="ECO:0007669"/>
    <property type="project" value="UniProtKB-SubCell"/>
</dbReference>
<keyword evidence="5 12" id="KW-1133">Transmembrane helix</keyword>
<accession>A0A918RRI0</accession>
<evidence type="ECO:0000313" key="14">
    <source>
        <dbReference type="Proteomes" id="UP000614811"/>
    </source>
</evidence>
<comment type="cofactor">
    <cofactor evidence="1">
        <name>heme b</name>
        <dbReference type="ChEBI" id="CHEBI:60344"/>
    </cofactor>
</comment>
<evidence type="ECO:0000256" key="9">
    <source>
        <dbReference type="ARBA" id="ARBA00023136"/>
    </source>
</evidence>
<feature type="transmembrane region" description="Helical" evidence="12">
    <location>
        <begin position="293"/>
        <end position="314"/>
    </location>
</feature>
<comment type="catalytic activity">
    <reaction evidence="11">
        <text>Fe(II)-heme o + 2 A + H2O = Fe(II)-heme a + 2 AH2</text>
        <dbReference type="Rhea" id="RHEA:63388"/>
        <dbReference type="ChEBI" id="CHEBI:13193"/>
        <dbReference type="ChEBI" id="CHEBI:15377"/>
        <dbReference type="ChEBI" id="CHEBI:17499"/>
        <dbReference type="ChEBI" id="CHEBI:60530"/>
        <dbReference type="ChEBI" id="CHEBI:61715"/>
        <dbReference type="EC" id="1.17.99.9"/>
    </reaction>
    <physiologicalReaction direction="left-to-right" evidence="11">
        <dbReference type="Rhea" id="RHEA:63389"/>
    </physiologicalReaction>
</comment>
<dbReference type="GO" id="GO:0016653">
    <property type="term" value="F:oxidoreductase activity, acting on NAD(P)H, heme protein as acceptor"/>
    <property type="evidence" value="ECO:0007669"/>
    <property type="project" value="TreeGrafter"/>
</dbReference>
<keyword evidence="3 12" id="KW-0812">Transmembrane</keyword>
<feature type="transmembrane region" description="Helical" evidence="12">
    <location>
        <begin position="101"/>
        <end position="119"/>
    </location>
</feature>
<evidence type="ECO:0000256" key="2">
    <source>
        <dbReference type="ARBA" id="ARBA00004141"/>
    </source>
</evidence>
<evidence type="ECO:0000256" key="8">
    <source>
        <dbReference type="ARBA" id="ARBA00023133"/>
    </source>
</evidence>
<keyword evidence="14" id="KW-1185">Reference proteome</keyword>
<organism evidence="13 14">
    <name type="scientific">Arenicella chitinivorans</name>
    <dbReference type="NCBI Taxonomy" id="1329800"/>
    <lineage>
        <taxon>Bacteria</taxon>
        <taxon>Pseudomonadati</taxon>
        <taxon>Pseudomonadota</taxon>
        <taxon>Gammaproteobacteria</taxon>
        <taxon>Arenicellales</taxon>
        <taxon>Arenicellaceae</taxon>
        <taxon>Arenicella</taxon>
    </lineage>
</organism>
<feature type="transmembrane region" description="Helical" evidence="12">
    <location>
        <begin position="263"/>
        <end position="281"/>
    </location>
</feature>
<evidence type="ECO:0000256" key="6">
    <source>
        <dbReference type="ARBA" id="ARBA00023002"/>
    </source>
</evidence>
<evidence type="ECO:0000256" key="12">
    <source>
        <dbReference type="SAM" id="Phobius"/>
    </source>
</evidence>
<dbReference type="EMBL" id="BMXA01000002">
    <property type="protein sequence ID" value="GHA07388.1"/>
    <property type="molecule type" value="Genomic_DNA"/>
</dbReference>
<feature type="transmembrane region" description="Helical" evidence="12">
    <location>
        <begin position="131"/>
        <end position="149"/>
    </location>
</feature>
<dbReference type="GO" id="GO:0120547">
    <property type="term" value="F:heme A synthase activity"/>
    <property type="evidence" value="ECO:0007669"/>
    <property type="project" value="UniProtKB-EC"/>
</dbReference>
<dbReference type="PANTHER" id="PTHR23289:SF2">
    <property type="entry name" value="CYTOCHROME C OXIDASE ASSEMBLY PROTEIN COX15 HOMOLOG"/>
    <property type="match status" value="1"/>
</dbReference>
<comment type="pathway">
    <text evidence="10">Porphyrin-containing compound metabolism; heme A biosynthesis; heme A from heme O: step 1/1.</text>
</comment>
<dbReference type="InterPro" id="IPR003780">
    <property type="entry name" value="COX15/CtaA_fam"/>
</dbReference>
<reference evidence="13" key="2">
    <citation type="submission" date="2020-09" db="EMBL/GenBank/DDBJ databases">
        <authorList>
            <person name="Sun Q."/>
            <person name="Kim S."/>
        </authorList>
    </citation>
    <scope>NUCLEOTIDE SEQUENCE</scope>
    <source>
        <strain evidence="13">KCTC 12711</strain>
    </source>
</reference>
<dbReference type="GO" id="GO:0046872">
    <property type="term" value="F:metal ion binding"/>
    <property type="evidence" value="ECO:0007669"/>
    <property type="project" value="UniProtKB-KW"/>
</dbReference>
<feature type="transmembrane region" description="Helical" evidence="12">
    <location>
        <begin position="15"/>
        <end position="36"/>
    </location>
</feature>
<dbReference type="PANTHER" id="PTHR23289">
    <property type="entry name" value="CYTOCHROME C OXIDASE ASSEMBLY PROTEIN COX15"/>
    <property type="match status" value="1"/>
</dbReference>
<proteinExistence type="inferred from homology"/>
<keyword evidence="7" id="KW-0408">Iron</keyword>
<protein>
    <submittedName>
        <fullName evidence="13">Heme A synthase</fullName>
    </submittedName>
</protein>
<evidence type="ECO:0000256" key="7">
    <source>
        <dbReference type="ARBA" id="ARBA00023004"/>
    </source>
</evidence>
<keyword evidence="9 12" id="KW-0472">Membrane</keyword>
<dbReference type="GO" id="GO:0006784">
    <property type="term" value="P:heme A biosynthetic process"/>
    <property type="evidence" value="ECO:0007669"/>
    <property type="project" value="InterPro"/>
</dbReference>
<comment type="caution">
    <text evidence="13">The sequence shown here is derived from an EMBL/GenBank/DDBJ whole genome shotgun (WGS) entry which is preliminary data.</text>
</comment>
<dbReference type="HAMAP" id="MF_01665">
    <property type="entry name" value="HemeA_synth_type2"/>
    <property type="match status" value="1"/>
</dbReference>
<dbReference type="AlphaFoldDB" id="A0A918RRI0"/>
<evidence type="ECO:0000256" key="3">
    <source>
        <dbReference type="ARBA" id="ARBA00022692"/>
    </source>
</evidence>
<keyword evidence="6" id="KW-0560">Oxidoreductase</keyword>
<reference evidence="13" key="1">
    <citation type="journal article" date="2014" name="Int. J. Syst. Evol. Microbiol.">
        <title>Complete genome sequence of Corynebacterium casei LMG S-19264T (=DSM 44701T), isolated from a smear-ripened cheese.</title>
        <authorList>
            <consortium name="US DOE Joint Genome Institute (JGI-PGF)"/>
            <person name="Walter F."/>
            <person name="Albersmeier A."/>
            <person name="Kalinowski J."/>
            <person name="Ruckert C."/>
        </authorList>
    </citation>
    <scope>NUCLEOTIDE SEQUENCE</scope>
    <source>
        <strain evidence="13">KCTC 12711</strain>
    </source>
</reference>
<keyword evidence="8" id="KW-0350">Heme biosynthesis</keyword>
<evidence type="ECO:0000256" key="1">
    <source>
        <dbReference type="ARBA" id="ARBA00001970"/>
    </source>
</evidence>
<evidence type="ECO:0000256" key="5">
    <source>
        <dbReference type="ARBA" id="ARBA00022989"/>
    </source>
</evidence>
<feature type="transmembrane region" description="Helical" evidence="12">
    <location>
        <begin position="202"/>
        <end position="222"/>
    </location>
</feature>
<sequence>MYEMKHNSEYRHAQVLGWWLMCCAATVFVMVVVGGVTRLTQSGLSMVEWAPIMGIIPPLNQTEWMAVFEKYRLSPEYLKINAGMSLDEFKSIFYWEYGHRVLGRIIGLIYLLPLLYFLVRGMVPRGWYGRLAALFILGGLQGLLGWYMVKSGLVDVPHVSQYRLTAHLGLAVVIFATMLWYAMDFLRGERPAGHATIGYMRLTAWGVVVVFVMILSGGFVAGTKAGFIMNTFPTMNGHWIPQGVAAMQPFWHNLFENPVTVQFIHRCLALLVVASILACFWASVRQTFSTRAWLLLCAMTLQVALGISALLLRVPVWAGAAHQAGAVALLAAALYVAHRARKQAVEFERPRVTQDSLPN</sequence>
<evidence type="ECO:0000313" key="13">
    <source>
        <dbReference type="EMBL" id="GHA07388.1"/>
    </source>
</evidence>
<feature type="transmembrane region" description="Helical" evidence="12">
    <location>
        <begin position="320"/>
        <end position="337"/>
    </location>
</feature>
<comment type="subcellular location">
    <subcellularLocation>
        <location evidence="2">Membrane</location>
        <topology evidence="2">Multi-pass membrane protein</topology>
    </subcellularLocation>
</comment>
<dbReference type="InterPro" id="IPR023754">
    <property type="entry name" value="HemeA_Synthase_type2"/>
</dbReference>